<reference evidence="1 2" key="2">
    <citation type="journal article" date="2022" name="Mol. Ecol. Resour.">
        <title>The genomes of chicory, endive, great burdock and yacon provide insights into Asteraceae paleo-polyploidization history and plant inulin production.</title>
        <authorList>
            <person name="Fan W."/>
            <person name="Wang S."/>
            <person name="Wang H."/>
            <person name="Wang A."/>
            <person name="Jiang F."/>
            <person name="Liu H."/>
            <person name="Zhao H."/>
            <person name="Xu D."/>
            <person name="Zhang Y."/>
        </authorList>
    </citation>
    <scope>NUCLEOTIDE SEQUENCE [LARGE SCALE GENOMIC DNA]</scope>
    <source>
        <strain evidence="2">cv. Yunnan</strain>
        <tissue evidence="1">Leaves</tissue>
    </source>
</reference>
<organism evidence="1 2">
    <name type="scientific">Smallanthus sonchifolius</name>
    <dbReference type="NCBI Taxonomy" id="185202"/>
    <lineage>
        <taxon>Eukaryota</taxon>
        <taxon>Viridiplantae</taxon>
        <taxon>Streptophyta</taxon>
        <taxon>Embryophyta</taxon>
        <taxon>Tracheophyta</taxon>
        <taxon>Spermatophyta</taxon>
        <taxon>Magnoliopsida</taxon>
        <taxon>eudicotyledons</taxon>
        <taxon>Gunneridae</taxon>
        <taxon>Pentapetalae</taxon>
        <taxon>asterids</taxon>
        <taxon>campanulids</taxon>
        <taxon>Asterales</taxon>
        <taxon>Asteraceae</taxon>
        <taxon>Asteroideae</taxon>
        <taxon>Heliantheae alliance</taxon>
        <taxon>Millerieae</taxon>
        <taxon>Smallanthus</taxon>
    </lineage>
</organism>
<reference evidence="2" key="1">
    <citation type="journal article" date="2022" name="Mol. Ecol. Resour.">
        <title>The genomes of chicory, endive, great burdock and yacon provide insights into Asteraceae palaeo-polyploidization history and plant inulin production.</title>
        <authorList>
            <person name="Fan W."/>
            <person name="Wang S."/>
            <person name="Wang H."/>
            <person name="Wang A."/>
            <person name="Jiang F."/>
            <person name="Liu H."/>
            <person name="Zhao H."/>
            <person name="Xu D."/>
            <person name="Zhang Y."/>
        </authorList>
    </citation>
    <scope>NUCLEOTIDE SEQUENCE [LARGE SCALE GENOMIC DNA]</scope>
    <source>
        <strain evidence="2">cv. Yunnan</strain>
    </source>
</reference>
<dbReference type="EMBL" id="CM042046">
    <property type="protein sequence ID" value="KAI3676503.1"/>
    <property type="molecule type" value="Genomic_DNA"/>
</dbReference>
<accession>A0ACB8XZ58</accession>
<proteinExistence type="predicted"/>
<comment type="caution">
    <text evidence="1">The sequence shown here is derived from an EMBL/GenBank/DDBJ whole genome shotgun (WGS) entry which is preliminary data.</text>
</comment>
<name>A0ACB8XZ58_9ASTR</name>
<sequence>MAAVCDGLKVMLQSAVQSVQWTVYSMVRVLVWGDGYYNGAIKTRKTVQPVEVSTEEAALCRSEQLRELYDSLASGEHQVTENQPVTVRRSSVALSPEDLTESEWFYLMCVSFSFPPGVGYDVVLAIN</sequence>
<gene>
    <name evidence="1" type="ORF">L1987_86113</name>
</gene>
<evidence type="ECO:0000313" key="2">
    <source>
        <dbReference type="Proteomes" id="UP001056120"/>
    </source>
</evidence>
<evidence type="ECO:0000313" key="1">
    <source>
        <dbReference type="EMBL" id="KAI3676503.1"/>
    </source>
</evidence>
<keyword evidence="2" id="KW-1185">Reference proteome</keyword>
<protein>
    <submittedName>
        <fullName evidence="1">Uncharacterized protein</fullName>
    </submittedName>
</protein>
<dbReference type="Proteomes" id="UP001056120">
    <property type="component" value="Linkage Group LG29"/>
</dbReference>